<name>A0ABS4GA25_9FIRM</name>
<proteinExistence type="predicted"/>
<dbReference type="RefSeq" id="WP_209510282.1">
    <property type="nucleotide sequence ID" value="NZ_JAGGKS010000001.1"/>
</dbReference>
<organism evidence="3 4">
    <name type="scientific">Sedimentibacter acidaminivorans</name>
    <dbReference type="NCBI Taxonomy" id="913099"/>
    <lineage>
        <taxon>Bacteria</taxon>
        <taxon>Bacillati</taxon>
        <taxon>Bacillota</taxon>
        <taxon>Tissierellia</taxon>
        <taxon>Sedimentibacter</taxon>
    </lineage>
</organism>
<dbReference type="Proteomes" id="UP001519342">
    <property type="component" value="Unassembled WGS sequence"/>
</dbReference>
<sequence length="349" mass="37678">MNFNKIKKILALSLCVPMILTGCSQPAADQAEKSAETPAVETPAPESTEPEAKQEFKIGISQLVEHPALDASRQGFIDQLKELGVNVVFDEKNAQGDVANAQIIAEKFVKDDVDLIFTIATLTSQAAKKAIEGTDVPLIFTAVTDPVFSQLVTDRNTTDNNITGVDDAAPIKENLELFTKLKKDIRGVGIIYNTGESNSEVQVNKTKEIAKEMGITIDTVGITTVNDIPQAIITLSKNVDGLYIITDNLVASSISLVAKLAEENKLITVSADSTHVDEGIMMAEGISFYGIGKQSAIMAKKILVDKVDIKDIPVESAPEFEIKVNTKVMEALGFTKDNKAFEGAEFTEQ</sequence>
<feature type="signal peptide" evidence="2">
    <location>
        <begin position="1"/>
        <end position="27"/>
    </location>
</feature>
<dbReference type="PANTHER" id="PTHR35271:SF1">
    <property type="entry name" value="ABC TRANSPORTER, SUBSTRATE-BINDING LIPOPROTEIN"/>
    <property type="match status" value="1"/>
</dbReference>
<evidence type="ECO:0000313" key="4">
    <source>
        <dbReference type="Proteomes" id="UP001519342"/>
    </source>
</evidence>
<reference evidence="3 4" key="1">
    <citation type="submission" date="2021-03" db="EMBL/GenBank/DDBJ databases">
        <title>Genomic Encyclopedia of Type Strains, Phase IV (KMG-IV): sequencing the most valuable type-strain genomes for metagenomic binning, comparative biology and taxonomic classification.</title>
        <authorList>
            <person name="Goeker M."/>
        </authorList>
    </citation>
    <scope>NUCLEOTIDE SEQUENCE [LARGE SCALE GENOMIC DNA]</scope>
    <source>
        <strain evidence="3 4">DSM 24004</strain>
    </source>
</reference>
<feature type="compositionally biased region" description="Low complexity" evidence="1">
    <location>
        <begin position="36"/>
        <end position="47"/>
    </location>
</feature>
<gene>
    <name evidence="3" type="ORF">J2Z76_000381</name>
</gene>
<dbReference type="InterPro" id="IPR028082">
    <property type="entry name" value="Peripla_BP_I"/>
</dbReference>
<dbReference type="Gene3D" id="3.40.50.2300">
    <property type="match status" value="2"/>
</dbReference>
<comment type="caution">
    <text evidence="3">The sequence shown here is derived from an EMBL/GenBank/DDBJ whole genome shotgun (WGS) entry which is preliminary data.</text>
</comment>
<evidence type="ECO:0000313" key="3">
    <source>
        <dbReference type="EMBL" id="MBP1924528.1"/>
    </source>
</evidence>
<dbReference type="PANTHER" id="PTHR35271">
    <property type="entry name" value="ABC TRANSPORTER, SUBSTRATE-BINDING LIPOPROTEIN-RELATED"/>
    <property type="match status" value="1"/>
</dbReference>
<dbReference type="EMBL" id="JAGGKS010000001">
    <property type="protein sequence ID" value="MBP1924528.1"/>
    <property type="molecule type" value="Genomic_DNA"/>
</dbReference>
<dbReference type="PROSITE" id="PS51257">
    <property type="entry name" value="PROKAR_LIPOPROTEIN"/>
    <property type="match status" value="1"/>
</dbReference>
<evidence type="ECO:0000256" key="2">
    <source>
        <dbReference type="SAM" id="SignalP"/>
    </source>
</evidence>
<accession>A0ABS4GA25</accession>
<dbReference type="SUPFAM" id="SSF53822">
    <property type="entry name" value="Periplasmic binding protein-like I"/>
    <property type="match status" value="1"/>
</dbReference>
<dbReference type="CDD" id="cd06325">
    <property type="entry name" value="PBP1_ABC_unchar_transporter"/>
    <property type="match status" value="1"/>
</dbReference>
<keyword evidence="2" id="KW-0732">Signal</keyword>
<feature type="region of interest" description="Disordered" evidence="1">
    <location>
        <begin position="30"/>
        <end position="52"/>
    </location>
</feature>
<dbReference type="Pfam" id="PF04392">
    <property type="entry name" value="ABC_sub_bind"/>
    <property type="match status" value="1"/>
</dbReference>
<evidence type="ECO:0000256" key="1">
    <source>
        <dbReference type="SAM" id="MobiDB-lite"/>
    </source>
</evidence>
<keyword evidence="4" id="KW-1185">Reference proteome</keyword>
<dbReference type="InterPro" id="IPR007487">
    <property type="entry name" value="ABC_transpt-TYRBP-like"/>
</dbReference>
<feature type="chain" id="PRO_5046307183" evidence="2">
    <location>
        <begin position="28"/>
        <end position="349"/>
    </location>
</feature>
<protein>
    <submittedName>
        <fullName evidence="3">ABC transport system substrate-binding protein</fullName>
    </submittedName>
</protein>